<reference evidence="2" key="1">
    <citation type="journal article" date="2019" name="Int. J. Syst. Evol. Microbiol.">
        <title>The Global Catalogue of Microorganisms (GCM) 10K type strain sequencing project: providing services to taxonomists for standard genome sequencing and annotation.</title>
        <authorList>
            <consortium name="The Broad Institute Genomics Platform"/>
            <consortium name="The Broad Institute Genome Sequencing Center for Infectious Disease"/>
            <person name="Wu L."/>
            <person name="Ma J."/>
        </authorList>
    </citation>
    <scope>NUCLEOTIDE SEQUENCE [LARGE SCALE GENOMIC DNA]</scope>
    <source>
        <strain evidence="2">TISTR 1514</strain>
    </source>
</reference>
<comment type="caution">
    <text evidence="1">The sequence shown here is derived from an EMBL/GenBank/DDBJ whole genome shotgun (WGS) entry which is preliminary data.</text>
</comment>
<evidence type="ECO:0000313" key="2">
    <source>
        <dbReference type="Proteomes" id="UP001597492"/>
    </source>
</evidence>
<keyword evidence="2" id="KW-1185">Reference proteome</keyword>
<accession>A0ABW5UZK8</accession>
<organism evidence="1 2">
    <name type="scientific">Gulosibacter faecalis</name>
    <dbReference type="NCBI Taxonomy" id="272240"/>
    <lineage>
        <taxon>Bacteria</taxon>
        <taxon>Bacillati</taxon>
        <taxon>Actinomycetota</taxon>
        <taxon>Actinomycetes</taxon>
        <taxon>Micrococcales</taxon>
        <taxon>Microbacteriaceae</taxon>
        <taxon>Gulosibacter</taxon>
    </lineage>
</organism>
<sequence>MRWNDLFDDLAGQFDAEYEAERRREAVDDERLRVARLTLRQRLATLQPALRPGECLSLELRGGERLEIEPTEFGADWFAARLAAPTRRYRSVLVPLAGISSLVLTRDQLERSLAARPEQPDSLAARLGLVIPLRDLTRRRVHVEVTTTLGVLHGTIDLVGRDHLDLAVHDGDTPRRNRDVAAYRMVPLDEVRLVRIDGDVTE</sequence>
<name>A0ABW5UZK8_9MICO</name>
<gene>
    <name evidence="1" type="ORF">ACFSW7_12280</name>
</gene>
<proteinExistence type="predicted"/>
<evidence type="ECO:0000313" key="1">
    <source>
        <dbReference type="EMBL" id="MFD2759152.1"/>
    </source>
</evidence>
<dbReference type="Proteomes" id="UP001597492">
    <property type="component" value="Unassembled WGS sequence"/>
</dbReference>
<protein>
    <submittedName>
        <fullName evidence="1">Uncharacterized protein</fullName>
    </submittedName>
</protein>
<dbReference type="RefSeq" id="WP_019618666.1">
    <property type="nucleotide sequence ID" value="NZ_JBHUNE010000009.1"/>
</dbReference>
<dbReference type="EMBL" id="JBHUNE010000009">
    <property type="protein sequence ID" value="MFD2759152.1"/>
    <property type="molecule type" value="Genomic_DNA"/>
</dbReference>